<dbReference type="OrthoDB" id="4769838at2759"/>
<evidence type="ECO:0000313" key="2">
    <source>
        <dbReference type="EMBL" id="MBW0527990.1"/>
    </source>
</evidence>
<protein>
    <recommendedName>
        <fullName evidence="4">Retrotransposon gag domain-containing protein</fullName>
    </recommendedName>
</protein>
<keyword evidence="3" id="KW-1185">Reference proteome</keyword>
<evidence type="ECO:0008006" key="4">
    <source>
        <dbReference type="Google" id="ProtNLM"/>
    </source>
</evidence>
<evidence type="ECO:0000256" key="1">
    <source>
        <dbReference type="SAM" id="MobiDB-lite"/>
    </source>
</evidence>
<dbReference type="AlphaFoldDB" id="A0A9Q3EZI9"/>
<feature type="compositionally biased region" description="Acidic residues" evidence="1">
    <location>
        <begin position="81"/>
        <end position="99"/>
    </location>
</feature>
<proteinExistence type="predicted"/>
<dbReference type="Proteomes" id="UP000765509">
    <property type="component" value="Unassembled WGS sequence"/>
</dbReference>
<dbReference type="EMBL" id="AVOT02033988">
    <property type="protein sequence ID" value="MBW0527990.1"/>
    <property type="molecule type" value="Genomic_DNA"/>
</dbReference>
<feature type="region of interest" description="Disordered" evidence="1">
    <location>
        <begin position="35"/>
        <end position="112"/>
    </location>
</feature>
<gene>
    <name evidence="2" type="ORF">O181_067705</name>
</gene>
<reference evidence="2" key="1">
    <citation type="submission" date="2021-03" db="EMBL/GenBank/DDBJ databases">
        <title>Draft genome sequence of rust myrtle Austropuccinia psidii MF-1, a brazilian biotype.</title>
        <authorList>
            <person name="Quecine M.C."/>
            <person name="Pachon D.M.R."/>
            <person name="Bonatelli M.L."/>
            <person name="Correr F.H."/>
            <person name="Franceschini L.M."/>
            <person name="Leite T.F."/>
            <person name="Margarido G.R.A."/>
            <person name="Almeida C.A."/>
            <person name="Ferrarezi J.A."/>
            <person name="Labate C.A."/>
        </authorList>
    </citation>
    <scope>NUCLEOTIDE SEQUENCE</scope>
    <source>
        <strain evidence="2">MF-1</strain>
    </source>
</reference>
<comment type="caution">
    <text evidence="2">The sequence shown here is derived from an EMBL/GenBank/DDBJ whole genome shotgun (WGS) entry which is preliminary data.</text>
</comment>
<organism evidence="2 3">
    <name type="scientific">Austropuccinia psidii MF-1</name>
    <dbReference type="NCBI Taxonomy" id="1389203"/>
    <lineage>
        <taxon>Eukaryota</taxon>
        <taxon>Fungi</taxon>
        <taxon>Dikarya</taxon>
        <taxon>Basidiomycota</taxon>
        <taxon>Pucciniomycotina</taxon>
        <taxon>Pucciniomycetes</taxon>
        <taxon>Pucciniales</taxon>
        <taxon>Sphaerophragmiaceae</taxon>
        <taxon>Austropuccinia</taxon>
    </lineage>
</organism>
<evidence type="ECO:0000313" key="3">
    <source>
        <dbReference type="Proteomes" id="UP000765509"/>
    </source>
</evidence>
<accession>A0A9Q3EZI9</accession>
<feature type="compositionally biased region" description="Low complexity" evidence="1">
    <location>
        <begin position="59"/>
        <end position="69"/>
    </location>
</feature>
<name>A0A9Q3EZI9_9BASI</name>
<sequence length="274" mass="31077">MAEFIEFDFTSRLFIYSSSFIKNFAVIFHQLNGNLDRGPPVEGEAPSRRGGVKSRRSRSFSGSLGGQSSIYQGTRSKLGEAEDEEGEESVEEEQYEEAEVAAALEGDPEASEPANLAHYNETLVSQAEPNFLKMMEKMTQFMEQISKAVTRRNSSKAPAFKNPSMKAPDPFDGTPAHKLRVFIQYCQLIFHNDSEKFLSDRKKFLYSNSFLTGRGGEWIETYLSNISNEDPSYLLKNWKLFEAQFTLFGDPNELRKAEKELDNSRMKESAHVSL</sequence>